<accession>A0A0D6JFX1</accession>
<dbReference type="RefSeq" id="WP_046478245.1">
    <property type="nucleotide sequence ID" value="NZ_LN829118.1"/>
</dbReference>
<dbReference type="EMBL" id="LN829119">
    <property type="protein sequence ID" value="CPR19641.1"/>
    <property type="molecule type" value="Genomic_DNA"/>
</dbReference>
<organism evidence="2 3">
    <name type="scientific">Candidatus Filomicrobium marinum</name>
    <dbReference type="NCBI Taxonomy" id="1608628"/>
    <lineage>
        <taxon>Bacteria</taxon>
        <taxon>Pseudomonadati</taxon>
        <taxon>Pseudomonadota</taxon>
        <taxon>Alphaproteobacteria</taxon>
        <taxon>Hyphomicrobiales</taxon>
        <taxon>Hyphomicrobiaceae</taxon>
        <taxon>Filomicrobium</taxon>
    </lineage>
</organism>
<sequence length="311" mass="34689">MSIDLTNPIFHDDAAARAHLEAQRWPNGPICAHCGERHADKITKLEGKAHRAGLYQCKTCREQFSVTVGTVFERSKVPLAKWVLATHLMAASKKGMSAKQIERMLGVTYKTAWFMMHRIREAMSPSATDTSPIGGTDKIVESDETFVGGKAKNAKRFKPVPKKYPVVALIERGGPMRAKHVADVTGKNVRKALVTNVSRKSMLMTDDAAVYERIGKEFYAHGKVNHSAGQYADEIGFKHINTCESYFALLKRGIMGSFHSVSEAHLQRYADEFAFRWNHRKTDDAERANAILKAAEGKRLTYRRSGEAGHA</sequence>
<dbReference type="Pfam" id="PF12760">
    <property type="entry name" value="Zn_ribbon_IS1595"/>
    <property type="match status" value="1"/>
</dbReference>
<dbReference type="Pfam" id="PF12762">
    <property type="entry name" value="DDE_Tnp_IS1595"/>
    <property type="match status" value="1"/>
</dbReference>
<dbReference type="InterPro" id="IPR024445">
    <property type="entry name" value="Tnp_ISXO2-like"/>
</dbReference>
<dbReference type="InterPro" id="IPR024442">
    <property type="entry name" value="Transposase_Zn_ribbon"/>
</dbReference>
<evidence type="ECO:0000313" key="2">
    <source>
        <dbReference type="EMBL" id="CPR19641.1"/>
    </source>
</evidence>
<feature type="domain" description="ISXO2-like transposase" evidence="1">
    <location>
        <begin position="132"/>
        <end position="278"/>
    </location>
</feature>
<dbReference type="InterPro" id="IPR053164">
    <property type="entry name" value="IS1016-like_transposase"/>
</dbReference>
<evidence type="ECO:0000313" key="3">
    <source>
        <dbReference type="Proteomes" id="UP000033187"/>
    </source>
</evidence>
<dbReference type="NCBIfam" id="NF033547">
    <property type="entry name" value="transpos_IS1595"/>
    <property type="match status" value="1"/>
</dbReference>
<dbReference type="PANTHER" id="PTHR47163">
    <property type="entry name" value="DDE_TNP_IS1595 DOMAIN-CONTAINING PROTEIN"/>
    <property type="match status" value="1"/>
</dbReference>
<dbReference type="KEGG" id="fil:BN1229_v1_2255"/>
<gene>
    <name evidence="2" type="ORF">YBN1229_v1_2254</name>
</gene>
<dbReference type="Proteomes" id="UP000033187">
    <property type="component" value="Chromosome 1"/>
</dbReference>
<reference evidence="3" key="1">
    <citation type="submission" date="2015-02" db="EMBL/GenBank/DDBJ databases">
        <authorList>
            <person name="Chooi Y.-H."/>
        </authorList>
    </citation>
    <scope>NUCLEOTIDE SEQUENCE [LARGE SCALE GENOMIC DNA]</scope>
    <source>
        <strain evidence="3">strain Y</strain>
    </source>
</reference>
<dbReference type="OrthoDB" id="271821at2"/>
<protein>
    <submittedName>
        <fullName evidence="2">Transposase</fullName>
    </submittedName>
</protein>
<keyword evidence="3" id="KW-1185">Reference proteome</keyword>
<name>A0A0D6JFX1_9HYPH</name>
<dbReference type="SMART" id="SM01126">
    <property type="entry name" value="DDE_Tnp_IS1595"/>
    <property type="match status" value="1"/>
</dbReference>
<dbReference type="PANTHER" id="PTHR47163:SF2">
    <property type="entry name" value="SI:DKEY-17M8.2"/>
    <property type="match status" value="1"/>
</dbReference>
<evidence type="ECO:0000259" key="1">
    <source>
        <dbReference type="SMART" id="SM01126"/>
    </source>
</evidence>
<proteinExistence type="predicted"/>
<dbReference type="KEGG" id="fiy:BN1229_v1_2254"/>
<dbReference type="AlphaFoldDB" id="A0A0D6JFX1"/>